<gene>
    <name evidence="2" type="ORF">AAY42_05825</name>
</gene>
<dbReference type="RefSeq" id="WP_055393268.1">
    <property type="nucleotide sequence ID" value="NZ_LCTZ01000002.1"/>
</dbReference>
<feature type="transmembrane region" description="Helical" evidence="1">
    <location>
        <begin position="126"/>
        <end position="148"/>
    </location>
</feature>
<organism evidence="2 3">
    <name type="scientific">Flagellimonas eckloniae</name>
    <dbReference type="NCBI Taxonomy" id="346185"/>
    <lineage>
        <taxon>Bacteria</taxon>
        <taxon>Pseudomonadati</taxon>
        <taxon>Bacteroidota</taxon>
        <taxon>Flavobacteriia</taxon>
        <taxon>Flavobacteriales</taxon>
        <taxon>Flavobacteriaceae</taxon>
        <taxon>Flagellimonas</taxon>
    </lineage>
</organism>
<name>A0A0Q1DKS0_9FLAO</name>
<feature type="transmembrane region" description="Helical" evidence="1">
    <location>
        <begin position="168"/>
        <end position="191"/>
    </location>
</feature>
<keyword evidence="1" id="KW-0472">Membrane</keyword>
<feature type="transmembrane region" description="Helical" evidence="1">
    <location>
        <begin position="72"/>
        <end position="94"/>
    </location>
</feature>
<proteinExistence type="predicted"/>
<reference evidence="2 3" key="1">
    <citation type="submission" date="2015-04" db="EMBL/GenBank/DDBJ databases">
        <title>Complete genome of flavobacterium.</title>
        <authorList>
            <person name="Kwon Y.M."/>
            <person name="Kim S.-J."/>
        </authorList>
    </citation>
    <scope>NUCLEOTIDE SEQUENCE [LARGE SCALE GENOMIC DNA]</scope>
    <source>
        <strain evidence="2 3">DK169</strain>
    </source>
</reference>
<feature type="transmembrane region" description="Helical" evidence="1">
    <location>
        <begin position="38"/>
        <end position="60"/>
    </location>
</feature>
<accession>A0A0Q1DKS0</accession>
<dbReference type="STRING" id="346185.AAY42_05825"/>
<dbReference type="OrthoDB" id="709028at2"/>
<keyword evidence="3" id="KW-1185">Reference proteome</keyword>
<protein>
    <submittedName>
        <fullName evidence="2">Membrane protein</fullName>
    </submittedName>
</protein>
<dbReference type="EMBL" id="LCTZ01000002">
    <property type="protein sequence ID" value="KQC29465.1"/>
    <property type="molecule type" value="Genomic_DNA"/>
</dbReference>
<keyword evidence="1" id="KW-0812">Transmembrane</keyword>
<dbReference type="PATRIC" id="fig|1547436.3.peg.1209"/>
<evidence type="ECO:0000313" key="2">
    <source>
        <dbReference type="EMBL" id="KQC29465.1"/>
    </source>
</evidence>
<evidence type="ECO:0000256" key="1">
    <source>
        <dbReference type="SAM" id="Phobius"/>
    </source>
</evidence>
<sequence length="214" mass="25717">MTDELELLKKDWQNKEDHLPKLSYDEIYKMIWKKSSSIVKWIFYISLIEFVFWAGINIIFSDPESMQELKAMHIYNVMMVLNFINYAVILYFIYKFYKNYKKISFTDSSKKLMKTILDVKKTVTQYVWFNLIIFTVTLIISIYGVFIYGPEGKKIIESATQEGNETMFWFMIILISILFTAILLVLIWLFYKLLYGILLKRLKQNYNELKKLEV</sequence>
<keyword evidence="1" id="KW-1133">Transmembrane helix</keyword>
<dbReference type="Proteomes" id="UP000050827">
    <property type="component" value="Unassembled WGS sequence"/>
</dbReference>
<comment type="caution">
    <text evidence="2">The sequence shown here is derived from an EMBL/GenBank/DDBJ whole genome shotgun (WGS) entry which is preliminary data.</text>
</comment>
<dbReference type="AlphaFoldDB" id="A0A0Q1DKS0"/>
<evidence type="ECO:0000313" key="3">
    <source>
        <dbReference type="Proteomes" id="UP000050827"/>
    </source>
</evidence>